<sequence>MMFIAFGVRNKTNYTRGPLRGKEAEALMHLNEKTSCSSSLSAYSNVKKSSKGAKGKGKPKFFFPFSNTQGRTLLPFHI</sequence>
<reference evidence="1 2" key="1">
    <citation type="journal article" date="2023" name="G3 (Bethesda)">
        <title>A chromosome-length genome assembly and annotation of blackberry (Rubus argutus, cv. 'Hillquist').</title>
        <authorList>
            <person name="Bruna T."/>
            <person name="Aryal R."/>
            <person name="Dudchenko O."/>
            <person name="Sargent D.J."/>
            <person name="Mead D."/>
            <person name="Buti M."/>
            <person name="Cavallini A."/>
            <person name="Hytonen T."/>
            <person name="Andres J."/>
            <person name="Pham M."/>
            <person name="Weisz D."/>
            <person name="Mascagni F."/>
            <person name="Usai G."/>
            <person name="Natali L."/>
            <person name="Bassil N."/>
            <person name="Fernandez G.E."/>
            <person name="Lomsadze A."/>
            <person name="Armour M."/>
            <person name="Olukolu B."/>
            <person name="Poorten T."/>
            <person name="Britton C."/>
            <person name="Davik J."/>
            <person name="Ashrafi H."/>
            <person name="Aiden E.L."/>
            <person name="Borodovsky M."/>
            <person name="Worthington M."/>
        </authorList>
    </citation>
    <scope>NUCLEOTIDE SEQUENCE [LARGE SCALE GENOMIC DNA]</scope>
    <source>
        <strain evidence="1">PI 553951</strain>
    </source>
</reference>
<protein>
    <submittedName>
        <fullName evidence="1">Uncharacterized protein</fullName>
    </submittedName>
</protein>
<comment type="caution">
    <text evidence="1">The sequence shown here is derived from an EMBL/GenBank/DDBJ whole genome shotgun (WGS) entry which is preliminary data.</text>
</comment>
<proteinExistence type="predicted"/>
<dbReference type="EMBL" id="JBEDUW010000002">
    <property type="protein sequence ID" value="KAK9945622.1"/>
    <property type="molecule type" value="Genomic_DNA"/>
</dbReference>
<name>A0AAW1YAB2_RUBAR</name>
<evidence type="ECO:0000313" key="1">
    <source>
        <dbReference type="EMBL" id="KAK9945622.1"/>
    </source>
</evidence>
<dbReference type="Proteomes" id="UP001457282">
    <property type="component" value="Unassembled WGS sequence"/>
</dbReference>
<gene>
    <name evidence="1" type="ORF">M0R45_011128</name>
</gene>
<organism evidence="1 2">
    <name type="scientific">Rubus argutus</name>
    <name type="common">Southern blackberry</name>
    <dbReference type="NCBI Taxonomy" id="59490"/>
    <lineage>
        <taxon>Eukaryota</taxon>
        <taxon>Viridiplantae</taxon>
        <taxon>Streptophyta</taxon>
        <taxon>Embryophyta</taxon>
        <taxon>Tracheophyta</taxon>
        <taxon>Spermatophyta</taxon>
        <taxon>Magnoliopsida</taxon>
        <taxon>eudicotyledons</taxon>
        <taxon>Gunneridae</taxon>
        <taxon>Pentapetalae</taxon>
        <taxon>rosids</taxon>
        <taxon>fabids</taxon>
        <taxon>Rosales</taxon>
        <taxon>Rosaceae</taxon>
        <taxon>Rosoideae</taxon>
        <taxon>Rosoideae incertae sedis</taxon>
        <taxon>Rubus</taxon>
    </lineage>
</organism>
<dbReference type="AlphaFoldDB" id="A0AAW1YAB2"/>
<keyword evidence="2" id="KW-1185">Reference proteome</keyword>
<evidence type="ECO:0000313" key="2">
    <source>
        <dbReference type="Proteomes" id="UP001457282"/>
    </source>
</evidence>
<accession>A0AAW1YAB2</accession>